<organism evidence="2">
    <name type="scientific">uncultured microorganism</name>
    <dbReference type="NCBI Taxonomy" id="358574"/>
    <lineage>
        <taxon>unclassified sequences</taxon>
        <taxon>environmental samples</taxon>
    </lineage>
</organism>
<feature type="compositionally biased region" description="Basic and acidic residues" evidence="1">
    <location>
        <begin position="46"/>
        <end position="64"/>
    </location>
</feature>
<accession>L8B117</accession>
<sequence>MLWKSEMSEWEIYQKDGRWHYRPSGWSQIALNEYSLDFASESEALESLRADDRSRSSRERERFIDSLPGETQADRAALLGVTQGAISSWVKRPSDKRERMLMRGWAMLTEAQRMKIIRTTNNQPQER</sequence>
<protein>
    <submittedName>
        <fullName evidence="2">Uncharacterized protein</fullName>
    </submittedName>
</protein>
<proteinExistence type="predicted"/>
<dbReference type="EMBL" id="AB372141">
    <property type="protein sequence ID" value="BAM75662.1"/>
    <property type="molecule type" value="Genomic_DNA"/>
</dbReference>
<name>L8B117_9ZZZZ</name>
<reference evidence="2" key="1">
    <citation type="submission" date="2007-12" db="EMBL/GenBank/DDBJ databases">
        <title>Phylogenetic prediction and protein expressional analysis in the genetic information detected from deep-sea hydrothermal vent in Suiyo seamount.</title>
        <authorList>
            <person name="Sasaki M."/>
            <person name="Tsujimura M."/>
            <person name="Zhang Z."/>
            <person name="Akutsu J."/>
            <person name="Tajima H."/>
            <person name="Kawarabayasi Y."/>
        </authorList>
    </citation>
    <scope>NUCLEOTIDE SEQUENCE</scope>
</reference>
<feature type="region of interest" description="Disordered" evidence="1">
    <location>
        <begin position="46"/>
        <end position="65"/>
    </location>
</feature>
<evidence type="ECO:0000256" key="1">
    <source>
        <dbReference type="SAM" id="MobiDB-lite"/>
    </source>
</evidence>
<dbReference type="AlphaFoldDB" id="L8B117"/>
<evidence type="ECO:0000313" key="2">
    <source>
        <dbReference type="EMBL" id="BAM75662.1"/>
    </source>
</evidence>